<protein>
    <submittedName>
        <fullName evidence="1">Uncharacterized protein</fullName>
    </submittedName>
</protein>
<accession>A0ACC9MXS0</accession>
<dbReference type="EMBL" id="PISL01000043">
    <property type="protein sequence ID" value="PKF23655.1"/>
    <property type="molecule type" value="Genomic_DNA"/>
</dbReference>
<sequence>MSPEVREWAWCHKRIQGMVARNIKMTWAAEAALFRNRSQNMPMLAPWSDHEQPDGSIQVRFNNQHRFTLNWVQERGQWELRRTGQDEVIETDQYRNDLFSAIQSGRITDLAQSQWTPR</sequence>
<organism evidence="1 2">
    <name type="scientific">Pseudomonas hunanensis</name>
    <dbReference type="NCBI Taxonomy" id="1247546"/>
    <lineage>
        <taxon>Bacteria</taxon>
        <taxon>Pseudomonadati</taxon>
        <taxon>Pseudomonadota</taxon>
        <taxon>Gammaproteobacteria</taxon>
        <taxon>Pseudomonadales</taxon>
        <taxon>Pseudomonadaceae</taxon>
        <taxon>Pseudomonas</taxon>
    </lineage>
</organism>
<name>A0ACC9MXS0_9PSED</name>
<evidence type="ECO:0000313" key="1">
    <source>
        <dbReference type="EMBL" id="PKF23655.1"/>
    </source>
</evidence>
<reference evidence="1" key="1">
    <citation type="submission" date="2017-12" db="EMBL/GenBank/DDBJ databases">
        <title>High quality draft genome sequence of Pseudomonas hunanensis P11 isolated from the high-arsenic soil.</title>
        <authorList>
            <person name="Pan J."/>
        </authorList>
    </citation>
    <scope>NUCLEOTIDE SEQUENCE</scope>
    <source>
        <strain evidence="1">P11</strain>
    </source>
</reference>
<gene>
    <name evidence="1" type="ORF">CW309_26370</name>
</gene>
<keyword evidence="2" id="KW-1185">Reference proteome</keyword>
<evidence type="ECO:0000313" key="2">
    <source>
        <dbReference type="Proteomes" id="UP000236285"/>
    </source>
</evidence>
<comment type="caution">
    <text evidence="1">The sequence shown here is derived from an EMBL/GenBank/DDBJ whole genome shotgun (WGS) entry which is preliminary data.</text>
</comment>
<dbReference type="Proteomes" id="UP000236285">
    <property type="component" value="Unassembled WGS sequence"/>
</dbReference>
<proteinExistence type="predicted"/>